<keyword evidence="1" id="KW-0521">NADP</keyword>
<dbReference type="Pfam" id="PF05368">
    <property type="entry name" value="NmrA"/>
    <property type="match status" value="1"/>
</dbReference>
<reference evidence="4" key="1">
    <citation type="journal article" date="2021" name="Nat. Commun.">
        <title>Genetic determinants of endophytism in the Arabidopsis root mycobiome.</title>
        <authorList>
            <person name="Mesny F."/>
            <person name="Miyauchi S."/>
            <person name="Thiergart T."/>
            <person name="Pickel B."/>
            <person name="Atanasova L."/>
            <person name="Karlsson M."/>
            <person name="Huettel B."/>
            <person name="Barry K.W."/>
            <person name="Haridas S."/>
            <person name="Chen C."/>
            <person name="Bauer D."/>
            <person name="Andreopoulos W."/>
            <person name="Pangilinan J."/>
            <person name="LaButti K."/>
            <person name="Riley R."/>
            <person name="Lipzen A."/>
            <person name="Clum A."/>
            <person name="Drula E."/>
            <person name="Henrissat B."/>
            <person name="Kohler A."/>
            <person name="Grigoriev I.V."/>
            <person name="Martin F.M."/>
            <person name="Hacquard S."/>
        </authorList>
    </citation>
    <scope>NUCLEOTIDE SEQUENCE</scope>
    <source>
        <strain evidence="4">MPI-CAGE-CH-0230</strain>
    </source>
</reference>
<accession>A0A9P8Y1W5</accession>
<dbReference type="InterPro" id="IPR051609">
    <property type="entry name" value="NmrA/Isoflavone_reductase-like"/>
</dbReference>
<evidence type="ECO:0000256" key="2">
    <source>
        <dbReference type="ARBA" id="ARBA00023002"/>
    </source>
</evidence>
<organism evidence="4 5">
    <name type="scientific">Microdochium trichocladiopsis</name>
    <dbReference type="NCBI Taxonomy" id="1682393"/>
    <lineage>
        <taxon>Eukaryota</taxon>
        <taxon>Fungi</taxon>
        <taxon>Dikarya</taxon>
        <taxon>Ascomycota</taxon>
        <taxon>Pezizomycotina</taxon>
        <taxon>Sordariomycetes</taxon>
        <taxon>Xylariomycetidae</taxon>
        <taxon>Xylariales</taxon>
        <taxon>Microdochiaceae</taxon>
        <taxon>Microdochium</taxon>
    </lineage>
</organism>
<sequence>MASCTLLRVVVAGASGETGQSIMAALLAEPAQFKVVALARHESAGKEVYQEMARAGATVEAVDFCDVETLAARLVAADVVISCLLPLQRVESETLIDAAHRASVGRFVPSFFSTIMPPRGIMEVRDVREDLLDRCKLIYLPYTVIDAGSWYQISLPPPYAPPPPLATTVIGDGDIPTAMIDKADIGPYVARIIADPQTLNRFVFVYGEVTTLNGIWTEVETATGEAVPRDSISVVDLEARIAALRSSVTADPTNVGLVLDLAMGQYLHSRHVRGDNTPDRAKYLGYLDCKILYPDVKCKSLHAYIREVVDGKRDYSVYVGRDVVADATQHRD</sequence>
<dbReference type="PANTHER" id="PTHR47706">
    <property type="entry name" value="NMRA-LIKE FAMILY PROTEIN"/>
    <property type="match status" value="1"/>
</dbReference>
<keyword evidence="5" id="KW-1185">Reference proteome</keyword>
<evidence type="ECO:0000313" key="4">
    <source>
        <dbReference type="EMBL" id="KAH7025657.1"/>
    </source>
</evidence>
<evidence type="ECO:0000259" key="3">
    <source>
        <dbReference type="Pfam" id="PF05368"/>
    </source>
</evidence>
<dbReference type="InterPro" id="IPR008030">
    <property type="entry name" value="NmrA-like"/>
</dbReference>
<dbReference type="Proteomes" id="UP000756346">
    <property type="component" value="Unassembled WGS sequence"/>
</dbReference>
<dbReference type="Gene3D" id="3.90.25.10">
    <property type="entry name" value="UDP-galactose 4-epimerase, domain 1"/>
    <property type="match status" value="1"/>
</dbReference>
<proteinExistence type="predicted"/>
<dbReference type="Gene3D" id="3.40.50.720">
    <property type="entry name" value="NAD(P)-binding Rossmann-like Domain"/>
    <property type="match status" value="1"/>
</dbReference>
<dbReference type="OrthoDB" id="419598at2759"/>
<dbReference type="RefSeq" id="XP_046008874.1">
    <property type="nucleotide sequence ID" value="XM_046150403.1"/>
</dbReference>
<dbReference type="EMBL" id="JAGTJQ010000008">
    <property type="protein sequence ID" value="KAH7025657.1"/>
    <property type="molecule type" value="Genomic_DNA"/>
</dbReference>
<comment type="caution">
    <text evidence="4">The sequence shown here is derived from an EMBL/GenBank/DDBJ whole genome shotgun (WGS) entry which is preliminary data.</text>
</comment>
<evidence type="ECO:0000313" key="5">
    <source>
        <dbReference type="Proteomes" id="UP000756346"/>
    </source>
</evidence>
<dbReference type="PANTHER" id="PTHR47706:SF9">
    <property type="entry name" value="NMRA-LIKE DOMAIN-CONTAINING PROTEIN-RELATED"/>
    <property type="match status" value="1"/>
</dbReference>
<dbReference type="SUPFAM" id="SSF51735">
    <property type="entry name" value="NAD(P)-binding Rossmann-fold domains"/>
    <property type="match status" value="1"/>
</dbReference>
<gene>
    <name evidence="4" type="ORF">B0I36DRAFT_248636</name>
</gene>
<keyword evidence="2" id="KW-0560">Oxidoreductase</keyword>
<protein>
    <submittedName>
        <fullName evidence="4">Isoflavone reductase</fullName>
    </submittedName>
</protein>
<evidence type="ECO:0000256" key="1">
    <source>
        <dbReference type="ARBA" id="ARBA00022857"/>
    </source>
</evidence>
<dbReference type="GeneID" id="70179949"/>
<dbReference type="AlphaFoldDB" id="A0A9P8Y1W5"/>
<dbReference type="InterPro" id="IPR036291">
    <property type="entry name" value="NAD(P)-bd_dom_sf"/>
</dbReference>
<name>A0A9P8Y1W5_9PEZI</name>
<dbReference type="GO" id="GO:0016491">
    <property type="term" value="F:oxidoreductase activity"/>
    <property type="evidence" value="ECO:0007669"/>
    <property type="project" value="UniProtKB-KW"/>
</dbReference>
<feature type="domain" description="NmrA-like" evidence="3">
    <location>
        <begin position="8"/>
        <end position="112"/>
    </location>
</feature>